<dbReference type="CDD" id="cd00207">
    <property type="entry name" value="fer2"/>
    <property type="match status" value="1"/>
</dbReference>
<feature type="domain" description="2Fe-2S ferredoxin-type" evidence="7">
    <location>
        <begin position="4"/>
        <end position="80"/>
    </location>
</feature>
<dbReference type="PROSITE" id="PS51085">
    <property type="entry name" value="2FE2S_FER_2"/>
    <property type="match status" value="1"/>
</dbReference>
<dbReference type="PROSITE" id="PS00197">
    <property type="entry name" value="2FE2S_FER_1"/>
    <property type="match status" value="1"/>
</dbReference>
<dbReference type="EMBL" id="QVTD01000003">
    <property type="protein sequence ID" value="RFU65154.1"/>
    <property type="molecule type" value="Genomic_DNA"/>
</dbReference>
<dbReference type="InterPro" id="IPR006058">
    <property type="entry name" value="2Fe2S_fd_BS"/>
</dbReference>
<dbReference type="PANTHER" id="PTHR44379:SF5">
    <property type="entry name" value="OXIDOREDUCTASE WITH IRON-SULFUR SUBUNIT"/>
    <property type="match status" value="1"/>
</dbReference>
<evidence type="ECO:0000256" key="6">
    <source>
        <dbReference type="ARBA" id="ARBA00060707"/>
    </source>
</evidence>
<protein>
    <submittedName>
        <fullName evidence="8">(2Fe-2S)-binding protein</fullName>
    </submittedName>
</protein>
<organism evidence="8 9">
    <name type="scientific">Peribacillus glennii</name>
    <dbReference type="NCBI Taxonomy" id="2303991"/>
    <lineage>
        <taxon>Bacteria</taxon>
        <taxon>Bacillati</taxon>
        <taxon>Bacillota</taxon>
        <taxon>Bacilli</taxon>
        <taxon>Bacillales</taxon>
        <taxon>Bacillaceae</taxon>
        <taxon>Peribacillus</taxon>
    </lineage>
</organism>
<evidence type="ECO:0000313" key="9">
    <source>
        <dbReference type="Proteomes" id="UP000262939"/>
    </source>
</evidence>
<comment type="caution">
    <text evidence="8">The sequence shown here is derived from an EMBL/GenBank/DDBJ whole genome shotgun (WGS) entry which is preliminary data.</text>
</comment>
<evidence type="ECO:0000256" key="3">
    <source>
        <dbReference type="ARBA" id="ARBA00023002"/>
    </source>
</evidence>
<keyword evidence="3" id="KW-0560">Oxidoreductase</keyword>
<accession>A0A372LGP2</accession>
<dbReference type="OrthoDB" id="9796880at2"/>
<proteinExistence type="predicted"/>
<dbReference type="GO" id="GO:0046872">
    <property type="term" value="F:metal ion binding"/>
    <property type="evidence" value="ECO:0007669"/>
    <property type="project" value="UniProtKB-KW"/>
</dbReference>
<dbReference type="AlphaFoldDB" id="A0A372LGP2"/>
<evidence type="ECO:0000259" key="7">
    <source>
        <dbReference type="PROSITE" id="PS51085"/>
    </source>
</evidence>
<dbReference type="Proteomes" id="UP000262939">
    <property type="component" value="Unassembled WGS sequence"/>
</dbReference>
<dbReference type="InterPro" id="IPR001041">
    <property type="entry name" value="2Fe-2S_ferredoxin-type"/>
</dbReference>
<keyword evidence="4" id="KW-0408">Iron</keyword>
<dbReference type="Gene3D" id="3.10.20.30">
    <property type="match status" value="1"/>
</dbReference>
<evidence type="ECO:0000256" key="5">
    <source>
        <dbReference type="ARBA" id="ARBA00023014"/>
    </source>
</evidence>
<dbReference type="InterPro" id="IPR012675">
    <property type="entry name" value="Beta-grasp_dom_sf"/>
</dbReference>
<dbReference type="PANTHER" id="PTHR44379">
    <property type="entry name" value="OXIDOREDUCTASE WITH IRON-SULFUR SUBUNIT"/>
    <property type="match status" value="1"/>
</dbReference>
<keyword evidence="9" id="KW-1185">Reference proteome</keyword>
<dbReference type="FunFam" id="1.10.150.120:FF:000003">
    <property type="entry name" value="Carbon monoxide dehydrogenase, small subunit"/>
    <property type="match status" value="1"/>
</dbReference>
<dbReference type="SUPFAM" id="SSF54292">
    <property type="entry name" value="2Fe-2S ferredoxin-like"/>
    <property type="match status" value="1"/>
</dbReference>
<dbReference type="GO" id="GO:0051537">
    <property type="term" value="F:2 iron, 2 sulfur cluster binding"/>
    <property type="evidence" value="ECO:0007669"/>
    <property type="project" value="UniProtKB-KW"/>
</dbReference>
<sequence>MTKVPLPLKVNGSDYYVEIEPHRTLLDVLREDLGFTGTKESCREGECGVCTVSLDNKTINSCLLPAVAARGKEIITVEGIAASEELHPIQKAFVDCHGLQCGFCTPGFIMSAKALLDENENPTEEEIRSYLAGNLCRCTGYNGIVDAVKQAASELRKLNKV</sequence>
<dbReference type="InterPro" id="IPR002888">
    <property type="entry name" value="2Fe-2S-bd"/>
</dbReference>
<evidence type="ECO:0000256" key="2">
    <source>
        <dbReference type="ARBA" id="ARBA00022723"/>
    </source>
</evidence>
<evidence type="ECO:0000256" key="1">
    <source>
        <dbReference type="ARBA" id="ARBA00022714"/>
    </source>
</evidence>
<dbReference type="InterPro" id="IPR051452">
    <property type="entry name" value="Diverse_Oxidoreductases"/>
</dbReference>
<dbReference type="GO" id="GO:0016491">
    <property type="term" value="F:oxidoreductase activity"/>
    <property type="evidence" value="ECO:0007669"/>
    <property type="project" value="UniProtKB-KW"/>
</dbReference>
<dbReference type="Gene3D" id="1.10.150.120">
    <property type="entry name" value="[2Fe-2S]-binding domain"/>
    <property type="match status" value="1"/>
</dbReference>
<evidence type="ECO:0000313" key="8">
    <source>
        <dbReference type="EMBL" id="RFU65154.1"/>
    </source>
</evidence>
<keyword evidence="2" id="KW-0479">Metal-binding</keyword>
<reference evidence="8 9" key="1">
    <citation type="submission" date="2018-08" db="EMBL/GenBank/DDBJ databases">
        <title>Bacillus chawlae sp. nov., Bacillus glennii sp. nov., and Bacillus saganii sp. nov. Isolated from the Vehicle Assembly Building at Kennedy Space Center where the Viking Spacecraft were Assembled.</title>
        <authorList>
            <person name="Seuylemezian A."/>
            <person name="Vaishampayan P."/>
        </authorList>
    </citation>
    <scope>NUCLEOTIDE SEQUENCE [LARGE SCALE GENOMIC DNA]</scope>
    <source>
        <strain evidence="8 9">V44-8</strain>
    </source>
</reference>
<gene>
    <name evidence="8" type="ORF">D0466_04390</name>
</gene>
<name>A0A372LGP2_9BACI</name>
<dbReference type="FunFam" id="3.10.20.30:FF:000020">
    <property type="entry name" value="Xanthine dehydrogenase iron-sulfur subunit"/>
    <property type="match status" value="1"/>
</dbReference>
<comment type="pathway">
    <text evidence="6">Alkaloid degradation; nicotine degradation.</text>
</comment>
<dbReference type="Pfam" id="PF00111">
    <property type="entry name" value="Fer2"/>
    <property type="match status" value="1"/>
</dbReference>
<dbReference type="InterPro" id="IPR036884">
    <property type="entry name" value="2Fe-2S-bd_dom_sf"/>
</dbReference>
<dbReference type="RefSeq" id="WP_117321330.1">
    <property type="nucleotide sequence ID" value="NZ_QVTD01000003.1"/>
</dbReference>
<dbReference type="SUPFAM" id="SSF47741">
    <property type="entry name" value="CO dehydrogenase ISP C-domain like"/>
    <property type="match status" value="1"/>
</dbReference>
<dbReference type="Pfam" id="PF01799">
    <property type="entry name" value="Fer2_2"/>
    <property type="match status" value="1"/>
</dbReference>
<evidence type="ECO:0000256" key="4">
    <source>
        <dbReference type="ARBA" id="ARBA00023004"/>
    </source>
</evidence>
<keyword evidence="5" id="KW-0411">Iron-sulfur</keyword>
<keyword evidence="1" id="KW-0001">2Fe-2S</keyword>
<dbReference type="InterPro" id="IPR036010">
    <property type="entry name" value="2Fe-2S_ferredoxin-like_sf"/>
</dbReference>